<keyword evidence="2" id="KW-0418">Kinase</keyword>
<dbReference type="Proteomes" id="UP000199045">
    <property type="component" value="Unassembled WGS sequence"/>
</dbReference>
<dbReference type="RefSeq" id="WP_089835072.1">
    <property type="nucleotide sequence ID" value="NZ_FNBN01000005.1"/>
</dbReference>
<sequence length="205" mass="24006">MSLPSYYQRLIVKYPQVSVAEWHLLDQLATVRHIKKGEHFLRVGKVARYAAFILSGHFKYNFTDDEGSEKILKFGFTDDFLTNCQSFNNNKPSYLNITALEDSVILRFNINNVRPLYDLHSSILHVNLQVYQHIMEEQEEHQYILSLKSPLERYRFLMRHRPAIIQKISLTNIARYLFTSREALSRARIMVTKKLGGQNSCGSFM</sequence>
<reference evidence="2 3" key="1">
    <citation type="submission" date="2016-10" db="EMBL/GenBank/DDBJ databases">
        <authorList>
            <person name="de Groot N.N."/>
        </authorList>
    </citation>
    <scope>NUCLEOTIDE SEQUENCE [LARGE SCALE GENOMIC DNA]</scope>
    <source>
        <strain evidence="2 3">DSM 527</strain>
    </source>
</reference>
<dbReference type="STRING" id="104663.SAMN04488121_105136"/>
<dbReference type="SUPFAM" id="SSF51206">
    <property type="entry name" value="cAMP-binding domain-like"/>
    <property type="match status" value="1"/>
</dbReference>
<organism evidence="2 3">
    <name type="scientific">Chitinophaga filiformis</name>
    <name type="common">Myxococcus filiformis</name>
    <name type="synonym">Flexibacter filiformis</name>
    <dbReference type="NCBI Taxonomy" id="104663"/>
    <lineage>
        <taxon>Bacteria</taxon>
        <taxon>Pseudomonadati</taxon>
        <taxon>Bacteroidota</taxon>
        <taxon>Chitinophagia</taxon>
        <taxon>Chitinophagales</taxon>
        <taxon>Chitinophagaceae</taxon>
        <taxon>Chitinophaga</taxon>
    </lineage>
</organism>
<evidence type="ECO:0000313" key="3">
    <source>
        <dbReference type="Proteomes" id="UP000199045"/>
    </source>
</evidence>
<dbReference type="EMBL" id="FNBN01000005">
    <property type="protein sequence ID" value="SDG59651.1"/>
    <property type="molecule type" value="Genomic_DNA"/>
</dbReference>
<gene>
    <name evidence="2" type="ORF">SAMN04488121_105136</name>
</gene>
<dbReference type="InterPro" id="IPR000595">
    <property type="entry name" value="cNMP-bd_dom"/>
</dbReference>
<dbReference type="Gene3D" id="2.60.120.10">
    <property type="entry name" value="Jelly Rolls"/>
    <property type="match status" value="1"/>
</dbReference>
<name>A0A1G7VJB0_CHIFI</name>
<dbReference type="Pfam" id="PF00027">
    <property type="entry name" value="cNMP_binding"/>
    <property type="match status" value="1"/>
</dbReference>
<accession>A0A1G7VJB0</accession>
<dbReference type="AlphaFoldDB" id="A0A1G7VJB0"/>
<proteinExistence type="predicted"/>
<dbReference type="GO" id="GO:0016301">
    <property type="term" value="F:kinase activity"/>
    <property type="evidence" value="ECO:0007669"/>
    <property type="project" value="UniProtKB-KW"/>
</dbReference>
<evidence type="ECO:0000259" key="1">
    <source>
        <dbReference type="Pfam" id="PF00027"/>
    </source>
</evidence>
<feature type="domain" description="Cyclic nucleotide-binding" evidence="1">
    <location>
        <begin position="32"/>
        <end position="117"/>
    </location>
</feature>
<evidence type="ECO:0000313" key="2">
    <source>
        <dbReference type="EMBL" id="SDG59651.1"/>
    </source>
</evidence>
<dbReference type="InterPro" id="IPR014710">
    <property type="entry name" value="RmlC-like_jellyroll"/>
</dbReference>
<dbReference type="InterPro" id="IPR018490">
    <property type="entry name" value="cNMP-bd_dom_sf"/>
</dbReference>
<dbReference type="CDD" id="cd00038">
    <property type="entry name" value="CAP_ED"/>
    <property type="match status" value="1"/>
</dbReference>
<dbReference type="OrthoDB" id="652333at2"/>
<protein>
    <submittedName>
        <fullName evidence="2">cAMP-binding domain of CRP or a regulatory subunit of cAMP-dependent protein kinases</fullName>
    </submittedName>
</protein>
<keyword evidence="2" id="KW-0808">Transferase</keyword>